<reference evidence="8" key="1">
    <citation type="submission" date="2016-04" db="UniProtKB">
        <authorList>
            <consortium name="WormBaseParasite"/>
        </authorList>
    </citation>
    <scope>IDENTIFICATION</scope>
</reference>
<dbReference type="EMBL" id="UYSG01011001">
    <property type="protein sequence ID" value="VDL60261.1"/>
    <property type="molecule type" value="Genomic_DNA"/>
</dbReference>
<dbReference type="OrthoDB" id="5594999at2759"/>
<evidence type="ECO:0000256" key="3">
    <source>
        <dbReference type="ARBA" id="ARBA00022574"/>
    </source>
</evidence>
<dbReference type="AlphaFoldDB" id="A0A158QEV2"/>
<accession>A0A158QEV2</accession>
<evidence type="ECO:0000256" key="4">
    <source>
        <dbReference type="ARBA" id="ARBA00022694"/>
    </source>
</evidence>
<evidence type="ECO:0000313" key="6">
    <source>
        <dbReference type="EMBL" id="VDL60261.1"/>
    </source>
</evidence>
<keyword evidence="5" id="KW-0677">Repeat</keyword>
<evidence type="ECO:0000256" key="2">
    <source>
        <dbReference type="ARBA" id="ARBA00022490"/>
    </source>
</evidence>
<keyword evidence="3" id="KW-0853">WD repeat</keyword>
<comment type="subcellular location">
    <subcellularLocation>
        <location evidence="1">Cytoplasm</location>
    </subcellularLocation>
</comment>
<dbReference type="InterPro" id="IPR051973">
    <property type="entry name" value="tRNA_Anticodon_Mtase-Reg"/>
</dbReference>
<evidence type="ECO:0000256" key="1">
    <source>
        <dbReference type="ARBA" id="ARBA00004496"/>
    </source>
</evidence>
<name>A0A158QEV2_HYMDI</name>
<dbReference type="WBParaSite" id="HDID_0000794501-mRNA-1">
    <property type="protein sequence ID" value="HDID_0000794501-mRNA-1"/>
    <property type="gene ID" value="HDID_0000794501"/>
</dbReference>
<dbReference type="PANTHER" id="PTHR14344">
    <property type="entry name" value="WD REPEAT PROTEIN"/>
    <property type="match status" value="1"/>
</dbReference>
<sequence length="250" mass="27486">MTKFLAVEILSINGENLISEGGSIRFITDCAGGHRAWDFAYNSLDDSFTFAAIQKDSVLFTRQRVERIQSVCGFRRKCLIPSLHGRDINTCLLIPRKMSNADEGDLIINCYTGSEDFCLGSFALEIKGSTTSKGPAVSYYNSSTPTFHSGHISNIRCLISVNSYLISGGGRGMLAVWRLDCDHTNQPGLIGWISLDTGVRESGPLYSCPIDKTNRNVKSMCDLRVMTLLGYQTHQECIFVIAGCSDGSIR</sequence>
<gene>
    <name evidence="6" type="ORF">HDID_LOCUS7943</name>
</gene>
<reference evidence="6 7" key="2">
    <citation type="submission" date="2018-11" db="EMBL/GenBank/DDBJ databases">
        <authorList>
            <consortium name="Pathogen Informatics"/>
        </authorList>
    </citation>
    <scope>NUCLEOTIDE SEQUENCE [LARGE SCALE GENOMIC DNA]</scope>
</reference>
<dbReference type="GO" id="GO:0030488">
    <property type="term" value="P:tRNA methylation"/>
    <property type="evidence" value="ECO:0007669"/>
    <property type="project" value="TreeGrafter"/>
</dbReference>
<organism evidence="8">
    <name type="scientific">Hymenolepis diminuta</name>
    <name type="common">Rat tapeworm</name>
    <dbReference type="NCBI Taxonomy" id="6216"/>
    <lineage>
        <taxon>Eukaryota</taxon>
        <taxon>Metazoa</taxon>
        <taxon>Spiralia</taxon>
        <taxon>Lophotrochozoa</taxon>
        <taxon>Platyhelminthes</taxon>
        <taxon>Cestoda</taxon>
        <taxon>Eucestoda</taxon>
        <taxon>Cyclophyllidea</taxon>
        <taxon>Hymenolepididae</taxon>
        <taxon>Hymenolepis</taxon>
    </lineage>
</organism>
<dbReference type="PANTHER" id="PTHR14344:SF3">
    <property type="entry name" value="WD REPEAT-CONTAINING PROTEIN 6"/>
    <property type="match status" value="1"/>
</dbReference>
<dbReference type="Proteomes" id="UP000274504">
    <property type="component" value="Unassembled WGS sequence"/>
</dbReference>
<evidence type="ECO:0000256" key="5">
    <source>
        <dbReference type="ARBA" id="ARBA00022737"/>
    </source>
</evidence>
<keyword evidence="2" id="KW-0963">Cytoplasm</keyword>
<keyword evidence="4" id="KW-0819">tRNA processing</keyword>
<protein>
    <submittedName>
        <fullName evidence="8">WD_REPEATS_REGION domain-containing protein</fullName>
    </submittedName>
</protein>
<dbReference type="GO" id="GO:0005737">
    <property type="term" value="C:cytoplasm"/>
    <property type="evidence" value="ECO:0007669"/>
    <property type="project" value="UniProtKB-SubCell"/>
</dbReference>
<proteinExistence type="predicted"/>
<evidence type="ECO:0000313" key="7">
    <source>
        <dbReference type="Proteomes" id="UP000274504"/>
    </source>
</evidence>
<evidence type="ECO:0000313" key="8">
    <source>
        <dbReference type="WBParaSite" id="HDID_0000794501-mRNA-1"/>
    </source>
</evidence>